<proteinExistence type="predicted"/>
<evidence type="ECO:0000313" key="2">
    <source>
        <dbReference type="Proteomes" id="UP000007089"/>
    </source>
</evidence>
<sequence length="380" mass="40995">MAPRHHVLLVPGFFGFANLGDFTYFGHVRDLLAEIGPAHGLDGEIRVVRTAPTATLRKRAALLAEDVARVLDGPGGEVSVVGHSSGGLDVRLLLSPEVSLPTDADVERCARAVRSVVTVSAPHYGTPVAHFFNNLLGQQVLKILSLATMYTLRAGRLPAGAALRLAAFLRRPAAPPGGVVEQLFSELLADFSGERRREIEDFFASLGDDQDLVTQIGPAAMDVFNATTEDRPGVRYGCVITRARPPGLRSVLAAGLGPYAQATHAMYVGLYRIASGTPLDREPPLSIVQARPLRLAYGRIPDARANDGMVPTRSQVWGDVIRAVWADHLDVIGHFGQPRHVPPHFDWLASGTGFTRGQFEETWRAVAAYLGGGSRRVRGR</sequence>
<dbReference type="Proteomes" id="UP000007089">
    <property type="component" value="Chromosome"/>
</dbReference>
<dbReference type="KEGG" id="acp:A2cp1_3176"/>
<dbReference type="AlphaFoldDB" id="B8JGA8"/>
<dbReference type="HOGENOM" id="CLU_707350_0_0_7"/>
<keyword evidence="2" id="KW-1185">Reference proteome</keyword>
<name>B8JGA8_ANAD2</name>
<dbReference type="SUPFAM" id="SSF53474">
    <property type="entry name" value="alpha/beta-Hydrolases"/>
    <property type="match status" value="1"/>
</dbReference>
<dbReference type="InterPro" id="IPR029058">
    <property type="entry name" value="AB_hydrolase_fold"/>
</dbReference>
<gene>
    <name evidence="1" type="ordered locus">A2cp1_3176</name>
</gene>
<reference evidence="1" key="1">
    <citation type="submission" date="2009-01" db="EMBL/GenBank/DDBJ databases">
        <title>Complete sequence of Anaeromyxobacter dehalogenans 2CP-1.</title>
        <authorList>
            <consortium name="US DOE Joint Genome Institute"/>
            <person name="Lucas S."/>
            <person name="Copeland A."/>
            <person name="Lapidus A."/>
            <person name="Glavina del Rio T."/>
            <person name="Dalin E."/>
            <person name="Tice H."/>
            <person name="Bruce D."/>
            <person name="Goodwin L."/>
            <person name="Pitluck S."/>
            <person name="Saunders E."/>
            <person name="Brettin T."/>
            <person name="Detter J.C."/>
            <person name="Han C."/>
            <person name="Larimer F."/>
            <person name="Land M."/>
            <person name="Hauser L."/>
            <person name="Kyrpides N."/>
            <person name="Ovchinnikova G."/>
            <person name="Beliaev A.S."/>
            <person name="Richardson P."/>
        </authorList>
    </citation>
    <scope>NUCLEOTIDE SEQUENCE</scope>
    <source>
        <strain evidence="1">2CP-1</strain>
    </source>
</reference>
<dbReference type="EMBL" id="CP001359">
    <property type="protein sequence ID" value="ACL66511.1"/>
    <property type="molecule type" value="Genomic_DNA"/>
</dbReference>
<dbReference type="Gene3D" id="3.40.50.1820">
    <property type="entry name" value="alpha/beta hydrolase"/>
    <property type="match status" value="1"/>
</dbReference>
<accession>B8JGA8</accession>
<dbReference type="RefSeq" id="WP_012634229.1">
    <property type="nucleotide sequence ID" value="NC_011891.1"/>
</dbReference>
<evidence type="ECO:0000313" key="1">
    <source>
        <dbReference type="EMBL" id="ACL66511.1"/>
    </source>
</evidence>
<evidence type="ECO:0008006" key="3">
    <source>
        <dbReference type="Google" id="ProtNLM"/>
    </source>
</evidence>
<organism evidence="1 2">
    <name type="scientific">Anaeromyxobacter dehalogenans (strain ATCC BAA-258 / DSM 21875 / 2CP-1)</name>
    <dbReference type="NCBI Taxonomy" id="455488"/>
    <lineage>
        <taxon>Bacteria</taxon>
        <taxon>Pseudomonadati</taxon>
        <taxon>Myxococcota</taxon>
        <taxon>Myxococcia</taxon>
        <taxon>Myxococcales</taxon>
        <taxon>Cystobacterineae</taxon>
        <taxon>Anaeromyxobacteraceae</taxon>
        <taxon>Anaeromyxobacter</taxon>
    </lineage>
</organism>
<protein>
    <recommendedName>
        <fullName evidence="3">Triacylglycerol lipase</fullName>
    </recommendedName>
</protein>